<feature type="compositionally biased region" description="Pro residues" evidence="1">
    <location>
        <begin position="98"/>
        <end position="110"/>
    </location>
</feature>
<accession>A0A399DS88</accession>
<dbReference type="Proteomes" id="UP000265715">
    <property type="component" value="Unassembled WGS sequence"/>
</dbReference>
<proteinExistence type="predicted"/>
<organism evidence="2 3">
    <name type="scientific">Calidithermus terrae</name>
    <dbReference type="NCBI Taxonomy" id="1408545"/>
    <lineage>
        <taxon>Bacteria</taxon>
        <taxon>Thermotogati</taxon>
        <taxon>Deinococcota</taxon>
        <taxon>Deinococci</taxon>
        <taxon>Thermales</taxon>
        <taxon>Thermaceae</taxon>
        <taxon>Calidithermus</taxon>
    </lineage>
</organism>
<evidence type="ECO:0000313" key="2">
    <source>
        <dbReference type="EMBL" id="RIH74857.1"/>
    </source>
</evidence>
<reference evidence="2 3" key="1">
    <citation type="submission" date="2018-08" db="EMBL/GenBank/DDBJ databases">
        <title>Meiothermus terrae DSM 26712 genome sequencing project.</title>
        <authorList>
            <person name="Da Costa M.S."/>
            <person name="Albuquerque L."/>
            <person name="Raposo P."/>
            <person name="Froufe H.J.C."/>
            <person name="Barroso C.S."/>
            <person name="Egas C."/>
        </authorList>
    </citation>
    <scope>NUCLEOTIDE SEQUENCE [LARGE SCALE GENOMIC DNA]</scope>
    <source>
        <strain evidence="2 3">DSM 26712</strain>
    </source>
</reference>
<gene>
    <name evidence="2" type="ORF">Mterra_04033</name>
</gene>
<dbReference type="EMBL" id="QXDL01000386">
    <property type="protein sequence ID" value="RIH74857.1"/>
    <property type="molecule type" value="Genomic_DNA"/>
</dbReference>
<feature type="region of interest" description="Disordered" evidence="1">
    <location>
        <begin position="84"/>
        <end position="135"/>
    </location>
</feature>
<sequence length="135" mass="14375">MKRWLVVVVLLGMGLAQSYKVLYSDEIERVPATVEVVQGFNTVISAHDYVELGTLGRPELITITRLSKNVIQLNTSTTSGVSGLTLLIGGRPGKGRSPRPPGPMFPPRPPGWGRGRNGSSPASAGPRPSRAVGFL</sequence>
<keyword evidence="3" id="KW-1185">Reference proteome</keyword>
<evidence type="ECO:0000256" key="1">
    <source>
        <dbReference type="SAM" id="MobiDB-lite"/>
    </source>
</evidence>
<name>A0A399DS88_9DEIN</name>
<feature type="compositionally biased region" description="Low complexity" evidence="1">
    <location>
        <begin position="117"/>
        <end position="135"/>
    </location>
</feature>
<comment type="caution">
    <text evidence="2">The sequence shown here is derived from an EMBL/GenBank/DDBJ whole genome shotgun (WGS) entry which is preliminary data.</text>
</comment>
<evidence type="ECO:0000313" key="3">
    <source>
        <dbReference type="Proteomes" id="UP000265715"/>
    </source>
</evidence>
<dbReference type="AlphaFoldDB" id="A0A399DS88"/>
<dbReference type="RefSeq" id="WP_119316841.1">
    <property type="nucleotide sequence ID" value="NZ_QXDL01000386.1"/>
</dbReference>
<protein>
    <submittedName>
        <fullName evidence="2">Uncharacterized protein</fullName>
    </submittedName>
</protein>